<dbReference type="EMBL" id="VZPO01000010">
    <property type="protein sequence ID" value="KAB0500890.1"/>
    <property type="molecule type" value="Genomic_DNA"/>
</dbReference>
<dbReference type="AlphaFoldDB" id="A0A0J6K0D6"/>
<feature type="transmembrane region" description="Helical" evidence="2">
    <location>
        <begin position="68"/>
        <end position="88"/>
    </location>
</feature>
<evidence type="ECO:0000313" key="4">
    <source>
        <dbReference type="EMBL" id="SDT00868.1"/>
    </source>
</evidence>
<name>A0A0J6K0D6_9PSED</name>
<protein>
    <recommendedName>
        <fullName evidence="7">HEAT repeat domain-containing protein</fullName>
    </recommendedName>
</protein>
<evidence type="ECO:0000256" key="1">
    <source>
        <dbReference type="SAM" id="MobiDB-lite"/>
    </source>
</evidence>
<feature type="region of interest" description="Disordered" evidence="1">
    <location>
        <begin position="1"/>
        <end position="30"/>
    </location>
</feature>
<evidence type="ECO:0000313" key="6">
    <source>
        <dbReference type="Proteomes" id="UP000434925"/>
    </source>
</evidence>
<reference evidence="3 6" key="3">
    <citation type="submission" date="2019-09" db="EMBL/GenBank/DDBJ databases">
        <title>Draft genome sequences of 48 bacterial type strains from the CCUG.</title>
        <authorList>
            <person name="Tunovic T."/>
            <person name="Pineiro-Iglesias B."/>
            <person name="Unosson C."/>
            <person name="Inganas E."/>
            <person name="Ohlen M."/>
            <person name="Cardew S."/>
            <person name="Jensie-Markopoulos S."/>
            <person name="Salva-Serra F."/>
            <person name="Jaen-Luchoro D."/>
            <person name="Karlsson R."/>
            <person name="Svensson-Stadler L."/>
            <person name="Chun J."/>
            <person name="Moore E."/>
        </authorList>
    </citation>
    <scope>NUCLEOTIDE SEQUENCE [LARGE SCALE GENOMIC DNA]</scope>
    <source>
        <strain evidence="3 6">CCUG 51522</strain>
    </source>
</reference>
<dbReference type="PATRIC" id="fig|163011.3.peg.5821"/>
<gene>
    <name evidence="3" type="ORF">F7R14_22860</name>
    <name evidence="4" type="ORF">SAMN04490191_2906</name>
</gene>
<dbReference type="Proteomes" id="UP000182814">
    <property type="component" value="Chromosome I"/>
</dbReference>
<keyword evidence="2" id="KW-0812">Transmembrane</keyword>
<proteinExistence type="predicted"/>
<dbReference type="RefSeq" id="WP_048396705.1">
    <property type="nucleotide sequence ID" value="NZ_JYLB01000009.1"/>
</dbReference>
<evidence type="ECO:0000256" key="2">
    <source>
        <dbReference type="SAM" id="Phobius"/>
    </source>
</evidence>
<keyword evidence="5" id="KW-1185">Reference proteome</keyword>
<dbReference type="SUPFAM" id="SSF48371">
    <property type="entry name" value="ARM repeat"/>
    <property type="match status" value="1"/>
</dbReference>
<dbReference type="EMBL" id="LT629746">
    <property type="protein sequence ID" value="SDT00868.1"/>
    <property type="molecule type" value="Genomic_DNA"/>
</dbReference>
<dbReference type="Gene3D" id="1.25.10.10">
    <property type="entry name" value="Leucine-rich Repeat Variant"/>
    <property type="match status" value="1"/>
</dbReference>
<keyword evidence="2" id="KW-1133">Transmembrane helix</keyword>
<reference evidence="5" key="1">
    <citation type="submission" date="2016-10" db="EMBL/GenBank/DDBJ databases">
        <authorList>
            <person name="Varghese N."/>
            <person name="Submissions S."/>
        </authorList>
    </citation>
    <scope>NUCLEOTIDE SEQUENCE [LARGE SCALE GENOMIC DNA]</scope>
    <source>
        <strain evidence="5">BS3782</strain>
    </source>
</reference>
<dbReference type="Proteomes" id="UP000434925">
    <property type="component" value="Unassembled WGS sequence"/>
</dbReference>
<evidence type="ECO:0008006" key="7">
    <source>
        <dbReference type="Google" id="ProtNLM"/>
    </source>
</evidence>
<evidence type="ECO:0000313" key="5">
    <source>
        <dbReference type="Proteomes" id="UP000182814"/>
    </source>
</evidence>
<evidence type="ECO:0000313" key="3">
    <source>
        <dbReference type="EMBL" id="KAB0500890.1"/>
    </source>
</evidence>
<dbReference type="InterPro" id="IPR011989">
    <property type="entry name" value="ARM-like"/>
</dbReference>
<organism evidence="4 5">
    <name type="scientific">Pseudomonas lini</name>
    <dbReference type="NCBI Taxonomy" id="163011"/>
    <lineage>
        <taxon>Bacteria</taxon>
        <taxon>Pseudomonadati</taxon>
        <taxon>Pseudomonadota</taxon>
        <taxon>Gammaproteobacteria</taxon>
        <taxon>Pseudomonadales</taxon>
        <taxon>Pseudomonadaceae</taxon>
        <taxon>Pseudomonas</taxon>
    </lineage>
</organism>
<sequence>MPNDQPLPPSGNEEPIPKTQNEKHAKNNAGWPNHTGPVFKAGLAVGFVLLLLGGACMIFFPMNWVLEVLVICAGLSIILGAFGSTASVSIPGQSITFMGVAAIAIGLFTVLLNQMSERYVHIKLSGDIKQEQVKSVELIGDREYVGGLLPGKENWGFFIFGKEIKSSKLMLRITLLGDTERLFECIDAGEIVPLLASSSTIEWEYNEAKTTIINTRTHKLVATAVGGCTTLEGTFAHYIPTKRLDTTVSLFPVAYAEEVPENQRVSSAPTEQLIEYLDSDGVKLRRSARDQLGKSGDAVVKPLLDNLAKDDASYRMQLGSLVALSQISRNPNANFEGIKQDIEPADINRLLKAATNDDKTIRVYASEFLYRLEDPRVIEPALENIPSASEDGKYNLLLILSNSLESANEDQKKLVATKIPPLKVDGETKTNSLIDKISEQAAQ</sequence>
<reference evidence="4" key="2">
    <citation type="submission" date="2016-10" db="EMBL/GenBank/DDBJ databases">
        <authorList>
            <person name="de Groot N.N."/>
        </authorList>
    </citation>
    <scope>NUCLEOTIDE SEQUENCE [LARGE SCALE GENOMIC DNA]</scope>
    <source>
        <strain evidence="4">BS3782</strain>
    </source>
</reference>
<accession>A0A0J6K0D6</accession>
<keyword evidence="2" id="KW-0472">Membrane</keyword>
<feature type="transmembrane region" description="Helical" evidence="2">
    <location>
        <begin position="41"/>
        <end position="61"/>
    </location>
</feature>
<dbReference type="InterPro" id="IPR016024">
    <property type="entry name" value="ARM-type_fold"/>
</dbReference>
<feature type="transmembrane region" description="Helical" evidence="2">
    <location>
        <begin position="94"/>
        <end position="113"/>
    </location>
</feature>